<proteinExistence type="predicted"/>
<dbReference type="AlphaFoldDB" id="I3QLS7"/>
<sequence length="69" mass="6779">TTIENTTGSGDVSQKVCGNGTTNQCGKNTSTAGATTKISAVFTEDAAAQLSTMDTATSSTSTGTISLQG</sequence>
<protein>
    <submittedName>
        <fullName evidence="1">Major surface protein 2</fullName>
    </submittedName>
</protein>
<name>I3QLS7_ANAMA</name>
<evidence type="ECO:0000313" key="1">
    <source>
        <dbReference type="EMBL" id="AFK12044.1"/>
    </source>
</evidence>
<accession>I3QLS7</accession>
<feature type="non-terminal residue" evidence="1">
    <location>
        <position position="69"/>
    </location>
</feature>
<feature type="non-terminal residue" evidence="1">
    <location>
        <position position="1"/>
    </location>
</feature>
<dbReference type="EMBL" id="JQ933782">
    <property type="protein sequence ID" value="AFK12044.1"/>
    <property type="molecule type" value="Genomic_DNA"/>
</dbReference>
<reference evidence="1" key="1">
    <citation type="journal article" date="2012" name="Infect. Immun.">
        <title>Expansion of Variant Diversity Associated with a High Prevalence of Pathogen Strain Superinfection under Conditions of Natural Transmission.</title>
        <authorList>
            <person name="Ueti M.W."/>
            <person name="Tan Y."/>
            <person name="Broschat S.L."/>
            <person name="Castaneda Ortiz E.J."/>
            <person name="Camacho-Nuez M."/>
            <person name="Mosqueda J.J."/>
            <person name="Scoles G.A."/>
            <person name="Grimes M."/>
            <person name="Brayton K.A."/>
            <person name="Palmer G.H."/>
        </authorList>
    </citation>
    <scope>NUCLEOTIDE SEQUENCE</scope>
</reference>
<organism evidence="1">
    <name type="scientific">Anaplasma marginale</name>
    <dbReference type="NCBI Taxonomy" id="770"/>
    <lineage>
        <taxon>Bacteria</taxon>
        <taxon>Pseudomonadati</taxon>
        <taxon>Pseudomonadota</taxon>
        <taxon>Alphaproteobacteria</taxon>
        <taxon>Rickettsiales</taxon>
        <taxon>Anaplasmataceae</taxon>
        <taxon>Anaplasma</taxon>
    </lineage>
</organism>